<protein>
    <submittedName>
        <fullName evidence="1">Uncharacterized protein</fullName>
    </submittedName>
</protein>
<evidence type="ECO:0000313" key="2">
    <source>
        <dbReference type="Proteomes" id="UP001396898"/>
    </source>
</evidence>
<sequence>MYETSTSTTAILFPSQYHQGTSPASLLRPFWFLVQTARGSLTEPILLNAGVGAVDRPGFELAHSVELAGALGNRVLDAAVEETEGPVAAVDIEVLAAGGASAVHDLGEERARVRGAVAPASNALSAIGLWG</sequence>
<name>A0ABR1RSY5_9PEZI</name>
<dbReference type="EMBL" id="JAQQWI010000010">
    <property type="protein sequence ID" value="KAK8017997.1"/>
    <property type="molecule type" value="Genomic_DNA"/>
</dbReference>
<comment type="caution">
    <text evidence="1">The sequence shown here is derived from an EMBL/GenBank/DDBJ whole genome shotgun (WGS) entry which is preliminary data.</text>
</comment>
<organism evidence="1 2">
    <name type="scientific">Apiospora marii</name>
    <dbReference type="NCBI Taxonomy" id="335849"/>
    <lineage>
        <taxon>Eukaryota</taxon>
        <taxon>Fungi</taxon>
        <taxon>Dikarya</taxon>
        <taxon>Ascomycota</taxon>
        <taxon>Pezizomycotina</taxon>
        <taxon>Sordariomycetes</taxon>
        <taxon>Xylariomycetidae</taxon>
        <taxon>Amphisphaeriales</taxon>
        <taxon>Apiosporaceae</taxon>
        <taxon>Apiospora</taxon>
    </lineage>
</organism>
<reference evidence="1 2" key="1">
    <citation type="submission" date="2023-01" db="EMBL/GenBank/DDBJ databases">
        <title>Analysis of 21 Apiospora genomes using comparative genomics revels a genus with tremendous synthesis potential of carbohydrate active enzymes and secondary metabolites.</title>
        <authorList>
            <person name="Sorensen T."/>
        </authorList>
    </citation>
    <scope>NUCLEOTIDE SEQUENCE [LARGE SCALE GENOMIC DNA]</scope>
    <source>
        <strain evidence="1 2">CBS 20057</strain>
    </source>
</reference>
<evidence type="ECO:0000313" key="1">
    <source>
        <dbReference type="EMBL" id="KAK8017997.1"/>
    </source>
</evidence>
<dbReference type="Proteomes" id="UP001396898">
    <property type="component" value="Unassembled WGS sequence"/>
</dbReference>
<keyword evidence="2" id="KW-1185">Reference proteome</keyword>
<accession>A0ABR1RSY5</accession>
<gene>
    <name evidence="1" type="ORF">PG991_007187</name>
</gene>
<proteinExistence type="predicted"/>